<dbReference type="GO" id="GO:0008236">
    <property type="term" value="F:serine-type peptidase activity"/>
    <property type="evidence" value="ECO:0007669"/>
    <property type="project" value="InterPro"/>
</dbReference>
<feature type="chain" id="PRO_5025531486" evidence="3">
    <location>
        <begin position="18"/>
        <end position="774"/>
    </location>
</feature>
<sequence length="774" mass="84288">MRSILALPALIAVAVVAQETFTFGETATRSRSPASTGDNVEPSATETITGPISTASACAEIAEAVSDSNLDFPTVDAELAYACLQSVPISQSAASDTIDSLKQMAQFQSTLTYLKSPPEGYYNDGVDIEGGLDDIKSKVNNGDYDNEFDFESDIAALLTKAHDGHFGFEGMAFNGVFRWRRSRQVTLISASSDGKEAPKIWASQDFNNTNSGSPSAISKINGKDALQFLEEESLQNSYHDPDTRFNAMFYMQPAESLGLFANPRFYPGAETNLTFENGTEYTFTNFAVLMDTSGWSYIEDGRTFYQTYITPSTTSKKAVKRENPHKLPRNLQYEKEAELSQAYNPINYPEPVIMHSASDVPLAGYFIDTSAGTIGILMIQTFNTESSSDSVEFQAVIQEYISQAQSRNVAKHVLDVRDNGGGKIFLGYDAYLQFFPSQKPQLQSRYRATDAHNILGESISTVSFRQDPDVYNTPFHYHFYNNKDLEAFGSWQDMFGPTEFGNDKFTNLLRYNLSDPLTTTSDTYGVGIEMTGYGTRSNFTEDPFSKDDIIILSDGICASTCSLFTELMVQQSGVKTIAVGGRSTTGPMQAVGGTKGSLVLTADFLQRVSYYVIQNFATSNSEANQWAQTLPNTFGIAYADATVNFQDNIRKGLEQDGTPTQFLNDTASCRIYYEPNDYMNVTRLWEKTALVAFGNDGKLDDTGCVSGSVSSQEAQQGQGDGNPTTTTPQGGSAKPSSSKGAAAALFQSAQTGWTAVMACGSIVLGSMAFGASLI</sequence>
<dbReference type="InterPro" id="IPR056186">
    <property type="entry name" value="PDZ_CPAF-rel"/>
</dbReference>
<dbReference type="AlphaFoldDB" id="A0A6A5YJS3"/>
<feature type="region of interest" description="Disordered" evidence="1">
    <location>
        <begin position="26"/>
        <end position="49"/>
    </location>
</feature>
<proteinExistence type="predicted"/>
<feature type="signal peptide" evidence="3">
    <location>
        <begin position="1"/>
        <end position="17"/>
    </location>
</feature>
<name>A0A6A5YJS3_9PLEO</name>
<gene>
    <name evidence="6" type="ORF">BDV96DRAFT_590863</name>
</gene>
<evidence type="ECO:0000313" key="6">
    <source>
        <dbReference type="EMBL" id="KAF2106587.1"/>
    </source>
</evidence>
<feature type="region of interest" description="Disordered" evidence="1">
    <location>
        <begin position="704"/>
        <end position="738"/>
    </location>
</feature>
<dbReference type="EMBL" id="ML977361">
    <property type="protein sequence ID" value="KAF2106587.1"/>
    <property type="molecule type" value="Genomic_DNA"/>
</dbReference>
<keyword evidence="3" id="KW-0732">Signal</keyword>
<accession>A0A6A5YJS3</accession>
<dbReference type="Gene3D" id="3.90.226.10">
    <property type="entry name" value="2-enoyl-CoA Hydratase, Chain A, domain 1"/>
    <property type="match status" value="1"/>
</dbReference>
<evidence type="ECO:0000259" key="5">
    <source>
        <dbReference type="Pfam" id="PF23658"/>
    </source>
</evidence>
<dbReference type="InterPro" id="IPR005151">
    <property type="entry name" value="Tail-specific_protease"/>
</dbReference>
<dbReference type="Pfam" id="PF03572">
    <property type="entry name" value="Peptidase_S41"/>
    <property type="match status" value="1"/>
</dbReference>
<dbReference type="PANTHER" id="PTHR37049">
    <property type="entry name" value="PEPTIDASE S41 FAMILY PROTEIN"/>
    <property type="match status" value="1"/>
</dbReference>
<feature type="domain" description="Tail specific protease" evidence="4">
    <location>
        <begin position="374"/>
        <end position="585"/>
    </location>
</feature>
<keyword evidence="2" id="KW-0812">Transmembrane</keyword>
<dbReference type="SUPFAM" id="SSF52096">
    <property type="entry name" value="ClpP/crotonase"/>
    <property type="match status" value="1"/>
</dbReference>
<protein>
    <submittedName>
        <fullName evidence="6">Peptidase S41 family protein-like protein</fullName>
    </submittedName>
</protein>
<evidence type="ECO:0000256" key="1">
    <source>
        <dbReference type="SAM" id="MobiDB-lite"/>
    </source>
</evidence>
<feature type="compositionally biased region" description="Polar residues" evidence="1">
    <location>
        <begin position="705"/>
        <end position="729"/>
    </location>
</feature>
<evidence type="ECO:0000256" key="3">
    <source>
        <dbReference type="SAM" id="SignalP"/>
    </source>
</evidence>
<evidence type="ECO:0000259" key="4">
    <source>
        <dbReference type="Pfam" id="PF03572"/>
    </source>
</evidence>
<dbReference type="InterPro" id="IPR052766">
    <property type="entry name" value="S41A_metabolite_peptidase"/>
</dbReference>
<dbReference type="GO" id="GO:0006508">
    <property type="term" value="P:proteolysis"/>
    <property type="evidence" value="ECO:0007669"/>
    <property type="project" value="InterPro"/>
</dbReference>
<evidence type="ECO:0000313" key="7">
    <source>
        <dbReference type="Proteomes" id="UP000799770"/>
    </source>
</evidence>
<dbReference type="PANTHER" id="PTHR37049:SF4">
    <property type="entry name" value="RHODANESE DOMAIN-CONTAINING PROTEIN"/>
    <property type="match status" value="1"/>
</dbReference>
<dbReference type="Pfam" id="PF23658">
    <property type="entry name" value="PDZ_CPAF_rel"/>
    <property type="match status" value="1"/>
</dbReference>
<feature type="domain" description="CPAF-like PDZ" evidence="5">
    <location>
        <begin position="182"/>
        <end position="290"/>
    </location>
</feature>
<keyword evidence="2" id="KW-1133">Transmembrane helix</keyword>
<feature type="transmembrane region" description="Helical" evidence="2">
    <location>
        <begin position="752"/>
        <end position="773"/>
    </location>
</feature>
<reference evidence="6" key="1">
    <citation type="journal article" date="2020" name="Stud. Mycol.">
        <title>101 Dothideomycetes genomes: a test case for predicting lifestyles and emergence of pathogens.</title>
        <authorList>
            <person name="Haridas S."/>
            <person name="Albert R."/>
            <person name="Binder M."/>
            <person name="Bloem J."/>
            <person name="Labutti K."/>
            <person name="Salamov A."/>
            <person name="Andreopoulos B."/>
            <person name="Baker S."/>
            <person name="Barry K."/>
            <person name="Bills G."/>
            <person name="Bluhm B."/>
            <person name="Cannon C."/>
            <person name="Castanera R."/>
            <person name="Culley D."/>
            <person name="Daum C."/>
            <person name="Ezra D."/>
            <person name="Gonzalez J."/>
            <person name="Henrissat B."/>
            <person name="Kuo A."/>
            <person name="Liang C."/>
            <person name="Lipzen A."/>
            <person name="Lutzoni F."/>
            <person name="Magnuson J."/>
            <person name="Mondo S."/>
            <person name="Nolan M."/>
            <person name="Ohm R."/>
            <person name="Pangilinan J."/>
            <person name="Park H.-J."/>
            <person name="Ramirez L."/>
            <person name="Alfaro M."/>
            <person name="Sun H."/>
            <person name="Tritt A."/>
            <person name="Yoshinaga Y."/>
            <person name="Zwiers L.-H."/>
            <person name="Turgeon B."/>
            <person name="Goodwin S."/>
            <person name="Spatafora J."/>
            <person name="Crous P."/>
            <person name="Grigoriev I."/>
        </authorList>
    </citation>
    <scope>NUCLEOTIDE SEQUENCE</scope>
    <source>
        <strain evidence="6">CBS 627.86</strain>
    </source>
</reference>
<keyword evidence="7" id="KW-1185">Reference proteome</keyword>
<keyword evidence="2" id="KW-0472">Membrane</keyword>
<organism evidence="6 7">
    <name type="scientific">Lophiotrema nucula</name>
    <dbReference type="NCBI Taxonomy" id="690887"/>
    <lineage>
        <taxon>Eukaryota</taxon>
        <taxon>Fungi</taxon>
        <taxon>Dikarya</taxon>
        <taxon>Ascomycota</taxon>
        <taxon>Pezizomycotina</taxon>
        <taxon>Dothideomycetes</taxon>
        <taxon>Pleosporomycetidae</taxon>
        <taxon>Pleosporales</taxon>
        <taxon>Lophiotremataceae</taxon>
        <taxon>Lophiotrema</taxon>
    </lineage>
</organism>
<evidence type="ECO:0000256" key="2">
    <source>
        <dbReference type="SAM" id="Phobius"/>
    </source>
</evidence>
<dbReference type="OrthoDB" id="27214at2759"/>
<dbReference type="Proteomes" id="UP000799770">
    <property type="component" value="Unassembled WGS sequence"/>
</dbReference>
<dbReference type="InterPro" id="IPR029045">
    <property type="entry name" value="ClpP/crotonase-like_dom_sf"/>
</dbReference>